<dbReference type="PROSITE" id="PS50089">
    <property type="entry name" value="ZF_RING_2"/>
    <property type="match status" value="1"/>
</dbReference>
<evidence type="ECO:0000259" key="3">
    <source>
        <dbReference type="PROSITE" id="PS50089"/>
    </source>
</evidence>
<feature type="region of interest" description="Disordered" evidence="2">
    <location>
        <begin position="994"/>
        <end position="1030"/>
    </location>
</feature>
<dbReference type="AlphaFoldDB" id="A0AAW0DZ40"/>
<name>A0AAW0DZ40_9AGAR</name>
<proteinExistence type="predicted"/>
<feature type="region of interest" description="Disordered" evidence="2">
    <location>
        <begin position="405"/>
        <end position="486"/>
    </location>
</feature>
<dbReference type="InterPro" id="IPR001841">
    <property type="entry name" value="Znf_RING"/>
</dbReference>
<feature type="compositionally biased region" description="Polar residues" evidence="2">
    <location>
        <begin position="454"/>
        <end position="477"/>
    </location>
</feature>
<keyword evidence="5" id="KW-1185">Reference proteome</keyword>
<keyword evidence="1" id="KW-0862">Zinc</keyword>
<organism evidence="4 5">
    <name type="scientific">Favolaschia claudopus</name>
    <dbReference type="NCBI Taxonomy" id="2862362"/>
    <lineage>
        <taxon>Eukaryota</taxon>
        <taxon>Fungi</taxon>
        <taxon>Dikarya</taxon>
        <taxon>Basidiomycota</taxon>
        <taxon>Agaricomycotina</taxon>
        <taxon>Agaricomycetes</taxon>
        <taxon>Agaricomycetidae</taxon>
        <taxon>Agaricales</taxon>
        <taxon>Marasmiineae</taxon>
        <taxon>Mycenaceae</taxon>
        <taxon>Favolaschia</taxon>
    </lineage>
</organism>
<sequence>MSASTDSLTLENLARHNHAIASAHLPQTRPTCIAPTPSLTLTISDNSSTDSSSDCAFSSFSSLMPGTIPADDPFKGLHADERDEREPTDEQRTPSSPSVIPFPTRLPLEIELAILQLGARRRQETVALMGVCHRFNDWLRTELYSAIELDTLEVAHRLCAGGALYKPEITSHIKTIVVLPISFFVHHAEIWLASIVAQIIRVSQNLRAIALLDHALVRPRVTQELHDRAQITHWAIGGSSYRRPSLMPGLYTHVTHLELWLVVLDEFPNWLTTFCCRIPEEIPNLTHLALCANAQLPDSGLLTNASTYLREETLLVVAVGLRCPDDVWDEFIQDLNNGNNAGIVVLRCDWDVGNLAEQTLKLWDMVEQDASNESQGQEHCFVQLVSAKQTNIAFLLTIMSSDVTAPPTPRSERVASSSPSPLEIGARTTNGDDADHRTPAAHEHDMNPFPSADDGSNTIAQEEASTQALNSPQSLSSRRPDPLFLPTSSPLSAPFLSPISAVEEAFAPASAPEEALMHDDSDIDSPSSPAPNPWSQSLAMDCKHPSDDEFPFTLAPSIDTPAVDETIPHSPPPSPPFPLKRPASSAPSSPSENPYPSSQRYLRASVSKRVKMSHSQAPVSPAQGCSSAISFHPKTSASHSSARLTPKTPSYTTRMLPKTRASTQGLSHLLGTNRMQGYGVAGIRRRSTTSAGSGDLHAMGNVDLSPLLFTSAPPAPPPDTDTARVHRQAEELYFQTHPNGSWGDLDTQSQDYYIAQVRMLEEEDKSYLRTKWVSHREFISSWTNYWARNVGVVWTSRLSKYWARNVGVVWTSSAEVDVGVRCLSINAIRSVEQQSHDDIILLPTPAKTEQERQRDLFKQRYSLVAGPIENLPHDNRVKTTPGPLPRRGNQTRYLPSRQADLLQQTICFRSQLRYSDFLTRQCEICFDKGGKLILTCSCKSNLYHLDCLIPASKIRNAATQSGHIECPTCRQPAKPLHLRWALPDKPMLLRQKKRRLEKRAARRKQDPALKKKELERQKQRQLKKAEKAKH</sequence>
<accession>A0AAW0DZ40</accession>
<feature type="region of interest" description="Disordered" evidence="2">
    <location>
        <begin position="517"/>
        <end position="653"/>
    </location>
</feature>
<reference evidence="4 5" key="1">
    <citation type="journal article" date="2024" name="J Genomics">
        <title>Draft genome sequencing and assembly of Favolaschia claudopus CIRM-BRFM 2984 isolated from oak limbs.</title>
        <authorList>
            <person name="Navarro D."/>
            <person name="Drula E."/>
            <person name="Chaduli D."/>
            <person name="Cazenave R."/>
            <person name="Ahrendt S."/>
            <person name="Wang J."/>
            <person name="Lipzen A."/>
            <person name="Daum C."/>
            <person name="Barry K."/>
            <person name="Grigoriev I.V."/>
            <person name="Favel A."/>
            <person name="Rosso M.N."/>
            <person name="Martin F."/>
        </authorList>
    </citation>
    <scope>NUCLEOTIDE SEQUENCE [LARGE SCALE GENOMIC DNA]</scope>
    <source>
        <strain evidence="4 5">CIRM-BRFM 2984</strain>
    </source>
</reference>
<feature type="compositionally biased region" description="Pro residues" evidence="2">
    <location>
        <begin position="569"/>
        <end position="579"/>
    </location>
</feature>
<feature type="compositionally biased region" description="Low complexity" evidence="2">
    <location>
        <begin position="580"/>
        <end position="598"/>
    </location>
</feature>
<feature type="region of interest" description="Disordered" evidence="2">
    <location>
        <begin position="71"/>
        <end position="100"/>
    </location>
</feature>
<protein>
    <recommendedName>
        <fullName evidence="3">RING-type domain-containing protein</fullName>
    </recommendedName>
</protein>
<evidence type="ECO:0000313" key="4">
    <source>
        <dbReference type="EMBL" id="KAK7057335.1"/>
    </source>
</evidence>
<dbReference type="Proteomes" id="UP001362999">
    <property type="component" value="Unassembled WGS sequence"/>
</dbReference>
<evidence type="ECO:0000313" key="5">
    <source>
        <dbReference type="Proteomes" id="UP001362999"/>
    </source>
</evidence>
<feature type="compositionally biased region" description="Basic residues" evidence="2">
    <location>
        <begin position="1019"/>
        <end position="1030"/>
    </location>
</feature>
<dbReference type="GO" id="GO:0008270">
    <property type="term" value="F:zinc ion binding"/>
    <property type="evidence" value="ECO:0007669"/>
    <property type="project" value="UniProtKB-KW"/>
</dbReference>
<dbReference type="SUPFAM" id="SSF57850">
    <property type="entry name" value="RING/U-box"/>
    <property type="match status" value="1"/>
</dbReference>
<evidence type="ECO:0000256" key="2">
    <source>
        <dbReference type="SAM" id="MobiDB-lite"/>
    </source>
</evidence>
<evidence type="ECO:0000256" key="1">
    <source>
        <dbReference type="PROSITE-ProRule" id="PRU00175"/>
    </source>
</evidence>
<feature type="compositionally biased region" description="Basic and acidic residues" evidence="2">
    <location>
        <begin position="433"/>
        <end position="446"/>
    </location>
</feature>
<feature type="domain" description="RING-type" evidence="3">
    <location>
        <begin position="922"/>
        <end position="970"/>
    </location>
</feature>
<comment type="caution">
    <text evidence="4">The sequence shown here is derived from an EMBL/GenBank/DDBJ whole genome shotgun (WGS) entry which is preliminary data.</text>
</comment>
<feature type="compositionally biased region" description="Basic and acidic residues" evidence="2">
    <location>
        <begin position="1003"/>
        <end position="1018"/>
    </location>
</feature>
<feature type="compositionally biased region" description="Polar residues" evidence="2">
    <location>
        <begin position="613"/>
        <end position="653"/>
    </location>
</feature>
<gene>
    <name evidence="4" type="ORF">R3P38DRAFT_2759609</name>
</gene>
<keyword evidence="1" id="KW-0863">Zinc-finger</keyword>
<keyword evidence="1" id="KW-0479">Metal-binding</keyword>
<dbReference type="EMBL" id="JAWWNJ010000004">
    <property type="protein sequence ID" value="KAK7057335.1"/>
    <property type="molecule type" value="Genomic_DNA"/>
</dbReference>
<feature type="compositionally biased region" description="Basic and acidic residues" evidence="2">
    <location>
        <begin position="72"/>
        <end position="92"/>
    </location>
</feature>